<dbReference type="GO" id="GO:0030018">
    <property type="term" value="C:Z disc"/>
    <property type="evidence" value="ECO:0007669"/>
    <property type="project" value="TreeGrafter"/>
</dbReference>
<evidence type="ECO:0000313" key="2">
    <source>
        <dbReference type="Proteomes" id="UP000887564"/>
    </source>
</evidence>
<dbReference type="Proteomes" id="UP000887564">
    <property type="component" value="Unplaced"/>
</dbReference>
<dbReference type="GO" id="GO:0014808">
    <property type="term" value="P:release of sequestered calcium ion into cytosol by sarcoplasmic reticulum"/>
    <property type="evidence" value="ECO:0007669"/>
    <property type="project" value="TreeGrafter"/>
</dbReference>
<proteinExistence type="predicted"/>
<dbReference type="WBParaSite" id="PEQ_0000124601-mRNA-1">
    <property type="protein sequence ID" value="PEQ_0000124601-mRNA-1"/>
    <property type="gene ID" value="PEQ_0000124601"/>
</dbReference>
<dbReference type="Gene3D" id="1.10.490.160">
    <property type="match status" value="1"/>
</dbReference>
<keyword evidence="2" id="KW-1185">Reference proteome</keyword>
<dbReference type="Pfam" id="PF02026">
    <property type="entry name" value="RyR"/>
    <property type="match status" value="1"/>
</dbReference>
<dbReference type="GO" id="GO:0005790">
    <property type="term" value="C:smooth endoplasmic reticulum"/>
    <property type="evidence" value="ECO:0007669"/>
    <property type="project" value="TreeGrafter"/>
</dbReference>
<name>A0A914R472_PAREQ</name>
<dbReference type="GO" id="GO:0034704">
    <property type="term" value="C:calcium channel complex"/>
    <property type="evidence" value="ECO:0007669"/>
    <property type="project" value="TreeGrafter"/>
</dbReference>
<organism evidence="2 3">
    <name type="scientific">Parascaris equorum</name>
    <name type="common">Equine roundworm</name>
    <dbReference type="NCBI Taxonomy" id="6256"/>
    <lineage>
        <taxon>Eukaryota</taxon>
        <taxon>Metazoa</taxon>
        <taxon>Ecdysozoa</taxon>
        <taxon>Nematoda</taxon>
        <taxon>Chromadorea</taxon>
        <taxon>Rhabditida</taxon>
        <taxon>Spirurina</taxon>
        <taxon>Ascaridomorpha</taxon>
        <taxon>Ascaridoidea</taxon>
        <taxon>Ascarididae</taxon>
        <taxon>Parascaris</taxon>
    </lineage>
</organism>
<protein>
    <submittedName>
        <fullName evidence="3">Ryanodine receptor Ryr domain-containing protein</fullName>
    </submittedName>
</protein>
<dbReference type="GO" id="GO:0005219">
    <property type="term" value="F:ryanodine-sensitive calcium-release channel activity"/>
    <property type="evidence" value="ECO:0007669"/>
    <property type="project" value="TreeGrafter"/>
</dbReference>
<dbReference type="PANTHER" id="PTHR46399:SF8">
    <property type="entry name" value="B30.2_SPRY DOMAIN-CONTAINING PROTEIN"/>
    <property type="match status" value="1"/>
</dbReference>
<dbReference type="GO" id="GO:0042383">
    <property type="term" value="C:sarcolemma"/>
    <property type="evidence" value="ECO:0007669"/>
    <property type="project" value="TreeGrafter"/>
</dbReference>
<dbReference type="PANTHER" id="PTHR46399">
    <property type="entry name" value="B30.2/SPRY DOMAIN-CONTAINING PROTEIN"/>
    <property type="match status" value="1"/>
</dbReference>
<evidence type="ECO:0000313" key="3">
    <source>
        <dbReference type="WBParaSite" id="PEQ_0000124601-mRNA-1"/>
    </source>
</evidence>
<reference evidence="3" key="1">
    <citation type="submission" date="2022-11" db="UniProtKB">
        <authorList>
            <consortium name="WormBaseParasite"/>
        </authorList>
    </citation>
    <scope>IDENTIFICATION</scope>
</reference>
<dbReference type="GO" id="GO:0006941">
    <property type="term" value="P:striated muscle contraction"/>
    <property type="evidence" value="ECO:0007669"/>
    <property type="project" value="TreeGrafter"/>
</dbReference>
<dbReference type="GO" id="GO:0033017">
    <property type="term" value="C:sarcoplasmic reticulum membrane"/>
    <property type="evidence" value="ECO:0007669"/>
    <property type="project" value="TreeGrafter"/>
</dbReference>
<dbReference type="InterPro" id="IPR003032">
    <property type="entry name" value="Ryanodine_rcpt"/>
</dbReference>
<sequence>CRFIFGRTQGRLRFGPPQSFSPLVEALSCELEISECLSFGDLPKNTYCVILPHFAMDIHEKLAENLHELWAMRKIELGWTYGETRDENQRQHPCLTSFDRLPTNEKNYNINLAVDTMKYVLY</sequence>
<evidence type="ECO:0000259" key="1">
    <source>
        <dbReference type="Pfam" id="PF02026"/>
    </source>
</evidence>
<dbReference type="AlphaFoldDB" id="A0A914R472"/>
<feature type="domain" description="Ryanodine receptor Ryr" evidence="1">
    <location>
        <begin position="43"/>
        <end position="121"/>
    </location>
</feature>
<dbReference type="InterPro" id="IPR015925">
    <property type="entry name" value="Ryanodine_IP3_receptor"/>
</dbReference>
<accession>A0A914R472</accession>